<proteinExistence type="predicted"/>
<dbReference type="AlphaFoldDB" id="A0A1C3KCJ1"/>
<gene>
    <name evidence="2" type="primary">PmlGA01_090021800</name>
    <name evidence="2" type="ORF">PMLGA01_090021800</name>
</gene>
<name>A0A1C3KCJ1_PLAMA</name>
<feature type="compositionally biased region" description="Basic and acidic residues" evidence="1">
    <location>
        <begin position="311"/>
        <end position="339"/>
    </location>
</feature>
<feature type="compositionally biased region" description="Low complexity" evidence="1">
    <location>
        <begin position="109"/>
        <end position="143"/>
    </location>
</feature>
<feature type="non-terminal residue" evidence="2">
    <location>
        <position position="345"/>
    </location>
</feature>
<dbReference type="VEuPathDB" id="PlasmoDB:PmUG01_09029800"/>
<evidence type="ECO:0000256" key="1">
    <source>
        <dbReference type="SAM" id="MobiDB-lite"/>
    </source>
</evidence>
<evidence type="ECO:0000313" key="3">
    <source>
        <dbReference type="Proteomes" id="UP000219799"/>
    </source>
</evidence>
<reference evidence="2 3" key="1">
    <citation type="submission" date="2016-06" db="EMBL/GenBank/DDBJ databases">
        <authorList>
            <consortium name="Pathogen Informatics"/>
        </authorList>
    </citation>
    <scope>NUCLEOTIDE SEQUENCE [LARGE SCALE GENOMIC DNA]</scope>
    <source>
        <strain evidence="2">PmlGA01</strain>
    </source>
</reference>
<dbReference type="EMBL" id="LT594497">
    <property type="protein sequence ID" value="SBT71309.1"/>
    <property type="molecule type" value="Genomic_DNA"/>
</dbReference>
<feature type="region of interest" description="Disordered" evidence="1">
    <location>
        <begin position="83"/>
        <end position="143"/>
    </location>
</feature>
<feature type="region of interest" description="Disordered" evidence="1">
    <location>
        <begin position="288"/>
        <end position="345"/>
    </location>
</feature>
<accession>A0A1C3KCJ1</accession>
<evidence type="ECO:0000313" key="2">
    <source>
        <dbReference type="EMBL" id="SBT71309.1"/>
    </source>
</evidence>
<dbReference type="Proteomes" id="UP000219799">
    <property type="component" value="Chromosome 9"/>
</dbReference>
<protein>
    <submittedName>
        <fullName evidence="2">Uncharacterized protein</fullName>
    </submittedName>
</protein>
<feature type="compositionally biased region" description="Basic and acidic residues" evidence="1">
    <location>
        <begin position="91"/>
        <end position="101"/>
    </location>
</feature>
<sequence length="345" mass="38965">MYDSLTLSCHSERNEENNIYSADFTEREENASNNKYNINTACLEDKEAKTNTSYFNCSWMNGRLKDVMEGTVTPVKRSEENCAENGNASMENDHNVNKDSSNKIGKNYISSRSGNNDSISRSGNNDSSSRSSGKNGSSGNGRSTNFSIVSLVQNLFYGYRKSVQKNEEQIDKLEKNIAVNNLNNAHKDYTDEIINDIKKYEEKDSYSLSKEKNISDDRENENSKNYYSNKFYDEEKTNINTFSLKRKEKTSDHIQDTTSQKRNSIDKSVYVNEMRNSKEEAVVSAPFEGGEVAAGKSARYESTQCASVRGENARDEGATNENTRRKSTRDESMGREDSRSQSTGC</sequence>
<feature type="region of interest" description="Disordered" evidence="1">
    <location>
        <begin position="205"/>
        <end position="225"/>
    </location>
</feature>
<feature type="region of interest" description="Disordered" evidence="1">
    <location>
        <begin position="246"/>
        <end position="266"/>
    </location>
</feature>
<organism evidence="2 3">
    <name type="scientific">Plasmodium malariae</name>
    <dbReference type="NCBI Taxonomy" id="5858"/>
    <lineage>
        <taxon>Eukaryota</taxon>
        <taxon>Sar</taxon>
        <taxon>Alveolata</taxon>
        <taxon>Apicomplexa</taxon>
        <taxon>Aconoidasida</taxon>
        <taxon>Haemosporida</taxon>
        <taxon>Plasmodiidae</taxon>
        <taxon>Plasmodium</taxon>
        <taxon>Plasmodium (Plasmodium)</taxon>
    </lineage>
</organism>
<feature type="compositionally biased region" description="Basic and acidic residues" evidence="1">
    <location>
        <begin position="205"/>
        <end position="222"/>
    </location>
</feature>